<dbReference type="SFLD" id="SFLDS00003">
    <property type="entry name" value="Haloacid_Dehalogenase"/>
    <property type="match status" value="1"/>
</dbReference>
<dbReference type="PANTHER" id="PTHR43434">
    <property type="entry name" value="PHOSPHOGLYCOLATE PHOSPHATASE"/>
    <property type="match status" value="1"/>
</dbReference>
<dbReference type="InterPro" id="IPR036412">
    <property type="entry name" value="HAD-like_sf"/>
</dbReference>
<keyword evidence="3" id="KW-1185">Reference proteome</keyword>
<name>A0ABU8RME5_9ACTN</name>
<evidence type="ECO:0000313" key="2">
    <source>
        <dbReference type="EMBL" id="MEJ5946235.1"/>
    </source>
</evidence>
<evidence type="ECO:0000256" key="1">
    <source>
        <dbReference type="SAM" id="MobiDB-lite"/>
    </source>
</evidence>
<dbReference type="SFLD" id="SFLDG01129">
    <property type="entry name" value="C1.5:_HAD__Beta-PGM__Phosphata"/>
    <property type="match status" value="1"/>
</dbReference>
<gene>
    <name evidence="2" type="ORF">WDZ17_13130</name>
</gene>
<dbReference type="EMBL" id="JBBIAA010000018">
    <property type="protein sequence ID" value="MEJ5946235.1"/>
    <property type="molecule type" value="Genomic_DNA"/>
</dbReference>
<accession>A0ABU8RME5</accession>
<feature type="region of interest" description="Disordered" evidence="1">
    <location>
        <begin position="218"/>
        <end position="239"/>
    </location>
</feature>
<dbReference type="Proteomes" id="UP001387100">
    <property type="component" value="Unassembled WGS sequence"/>
</dbReference>
<dbReference type="Pfam" id="PF13419">
    <property type="entry name" value="HAD_2"/>
    <property type="match status" value="1"/>
</dbReference>
<dbReference type="InterPro" id="IPR023214">
    <property type="entry name" value="HAD_sf"/>
</dbReference>
<dbReference type="InterPro" id="IPR050155">
    <property type="entry name" value="HAD-like_hydrolase_sf"/>
</dbReference>
<dbReference type="Gene3D" id="3.40.50.1000">
    <property type="entry name" value="HAD superfamily/HAD-like"/>
    <property type="match status" value="1"/>
</dbReference>
<dbReference type="SUPFAM" id="SSF56784">
    <property type="entry name" value="HAD-like"/>
    <property type="match status" value="1"/>
</dbReference>
<organism evidence="2 3">
    <name type="scientific">Pseudokineococcus basanitobsidens</name>
    <dbReference type="NCBI Taxonomy" id="1926649"/>
    <lineage>
        <taxon>Bacteria</taxon>
        <taxon>Bacillati</taxon>
        <taxon>Actinomycetota</taxon>
        <taxon>Actinomycetes</taxon>
        <taxon>Kineosporiales</taxon>
        <taxon>Kineosporiaceae</taxon>
        <taxon>Pseudokineococcus</taxon>
    </lineage>
</organism>
<protein>
    <submittedName>
        <fullName evidence="2">HAD hydrolase-like protein</fullName>
    </submittedName>
</protein>
<dbReference type="InterPro" id="IPR041492">
    <property type="entry name" value="HAD_2"/>
</dbReference>
<reference evidence="2 3" key="1">
    <citation type="journal article" date="2017" name="Int. J. Syst. Evol. Microbiol.">
        <title>Pseudokineococcus basanitobsidens sp. nov., isolated from volcanic rock.</title>
        <authorList>
            <person name="Lee D.W."/>
            <person name="Park M.Y."/>
            <person name="Kim J.J."/>
            <person name="Kim B.S."/>
        </authorList>
    </citation>
    <scope>NUCLEOTIDE SEQUENCE [LARGE SCALE GENOMIC DNA]</scope>
    <source>
        <strain evidence="2 3">DSM 103726</strain>
    </source>
</reference>
<dbReference type="PANTHER" id="PTHR43434:SF1">
    <property type="entry name" value="PHOSPHOGLYCOLATE PHOSPHATASE"/>
    <property type="match status" value="1"/>
</dbReference>
<proteinExistence type="predicted"/>
<sequence length="239" mass="24051">MRSDPTGPVVGFDLDQTLVDSGPRISSCLRAALAEVDVVLDDAVAEASRGLPLEGTLAALLPAGRATPEVLADVAARYRAQDRLPDGEGGHPLVPALPHARAALEAVVAAGGRAVVVSAKRTEAVGRVLAWAGLDDLVVAVAGDRFGAQKADALLAEGAVVYVGDHPADLEAARAAGAAGVLVATGAHAVAELEVLGADAVLADLSGFPGWWQAWRQEERRASRPAPASAAPAGGAPPA</sequence>
<evidence type="ECO:0000313" key="3">
    <source>
        <dbReference type="Proteomes" id="UP001387100"/>
    </source>
</evidence>
<dbReference type="Gene3D" id="1.10.150.240">
    <property type="entry name" value="Putative phosphatase, domain 2"/>
    <property type="match status" value="1"/>
</dbReference>
<dbReference type="RefSeq" id="WP_339575619.1">
    <property type="nucleotide sequence ID" value="NZ_JBBIAA010000018.1"/>
</dbReference>
<dbReference type="InterPro" id="IPR023198">
    <property type="entry name" value="PGP-like_dom2"/>
</dbReference>
<feature type="compositionally biased region" description="Low complexity" evidence="1">
    <location>
        <begin position="224"/>
        <end position="239"/>
    </location>
</feature>
<comment type="caution">
    <text evidence="2">The sequence shown here is derived from an EMBL/GenBank/DDBJ whole genome shotgun (WGS) entry which is preliminary data.</text>
</comment>